<dbReference type="Proteomes" id="UP000230292">
    <property type="component" value="Unassembled WGS sequence"/>
</dbReference>
<comment type="caution">
    <text evidence="2">The sequence shown here is derived from an EMBL/GenBank/DDBJ whole genome shotgun (WGS) entry which is preliminary data.</text>
</comment>
<keyword evidence="1" id="KW-1133">Transmembrane helix</keyword>
<accession>A0A2M7H4V4</accession>
<evidence type="ECO:0000256" key="1">
    <source>
        <dbReference type="SAM" id="Phobius"/>
    </source>
</evidence>
<sequence length="108" mass="12252">MNLFNSQSSLKKLLATQAVVTTRVAGASLISMSWLSWVIRNSDRSAMQKQIIQMFAIFQSLVFIILLHGQFVNLGGLTSWPPVFIHFSFAFSFVFAWKNYQNKTTETA</sequence>
<feature type="transmembrane region" description="Helical" evidence="1">
    <location>
        <begin position="83"/>
        <end position="100"/>
    </location>
</feature>
<evidence type="ECO:0000313" key="3">
    <source>
        <dbReference type="Proteomes" id="UP000230292"/>
    </source>
</evidence>
<feature type="transmembrane region" description="Helical" evidence="1">
    <location>
        <begin position="51"/>
        <end position="71"/>
    </location>
</feature>
<reference evidence="2 3" key="1">
    <citation type="submission" date="2017-09" db="EMBL/GenBank/DDBJ databases">
        <title>Depth-based differentiation of microbial function through sediment-hosted aquifers and enrichment of novel symbionts in the deep terrestrial subsurface.</title>
        <authorList>
            <person name="Probst A.J."/>
            <person name="Ladd B."/>
            <person name="Jarett J.K."/>
            <person name="Geller-Mcgrath D.E."/>
            <person name="Sieber C.M."/>
            <person name="Emerson J.B."/>
            <person name="Anantharaman K."/>
            <person name="Thomas B.C."/>
            <person name="Malmstrom R."/>
            <person name="Stieglmeier M."/>
            <person name="Klingl A."/>
            <person name="Woyke T."/>
            <person name="Ryan C.M."/>
            <person name="Banfield J.F."/>
        </authorList>
    </citation>
    <scope>NUCLEOTIDE SEQUENCE [LARGE SCALE GENOMIC DNA]</scope>
    <source>
        <strain evidence="2">CG15_BIG_FIL_POST_REV_8_21_14_020_45_12</strain>
    </source>
</reference>
<dbReference type="AlphaFoldDB" id="A0A2M7H4V4"/>
<dbReference type="EMBL" id="PFGC01000013">
    <property type="protein sequence ID" value="PIW37256.1"/>
    <property type="molecule type" value="Genomic_DNA"/>
</dbReference>
<protein>
    <submittedName>
        <fullName evidence="2">Uncharacterized protein</fullName>
    </submittedName>
</protein>
<organism evidence="2 3">
    <name type="scientific">Candidatus Kerfeldbacteria bacterium CG15_BIG_FIL_POST_REV_8_21_14_020_45_12</name>
    <dbReference type="NCBI Taxonomy" id="2014247"/>
    <lineage>
        <taxon>Bacteria</taxon>
        <taxon>Candidatus Kerfeldiibacteriota</taxon>
    </lineage>
</organism>
<keyword evidence="1" id="KW-0812">Transmembrane</keyword>
<feature type="transmembrane region" description="Helical" evidence="1">
    <location>
        <begin position="20"/>
        <end position="39"/>
    </location>
</feature>
<keyword evidence="1" id="KW-0472">Membrane</keyword>
<gene>
    <name evidence="2" type="ORF">COW24_00960</name>
</gene>
<proteinExistence type="predicted"/>
<evidence type="ECO:0000313" key="2">
    <source>
        <dbReference type="EMBL" id="PIW37256.1"/>
    </source>
</evidence>
<name>A0A2M7H4V4_9BACT</name>